<keyword evidence="10" id="KW-0573">Peptidoglycan synthesis</keyword>
<evidence type="ECO:0000256" key="7">
    <source>
        <dbReference type="ARBA" id="ARBA00022729"/>
    </source>
</evidence>
<dbReference type="SUPFAM" id="SSF56601">
    <property type="entry name" value="beta-lactamase/transpeptidase-like"/>
    <property type="match status" value="1"/>
</dbReference>
<keyword evidence="5" id="KW-0121">Carboxypeptidase</keyword>
<dbReference type="Pfam" id="PF00768">
    <property type="entry name" value="Peptidase_S11"/>
    <property type="match status" value="1"/>
</dbReference>
<feature type="domain" description="Peptidase S11 D-Ala-D-Ala carboxypeptidase A C-terminal" evidence="13">
    <location>
        <begin position="266"/>
        <end position="353"/>
    </location>
</feature>
<dbReference type="Gene3D" id="2.60.410.10">
    <property type="entry name" value="D-Ala-D-Ala carboxypeptidase, C-terminal domain"/>
    <property type="match status" value="1"/>
</dbReference>
<evidence type="ECO:0000256" key="10">
    <source>
        <dbReference type="ARBA" id="ARBA00022984"/>
    </source>
</evidence>
<dbReference type="SUPFAM" id="SSF69189">
    <property type="entry name" value="Penicillin-binding protein associated domain"/>
    <property type="match status" value="1"/>
</dbReference>
<dbReference type="SMART" id="SM00936">
    <property type="entry name" value="PBP5_C"/>
    <property type="match status" value="1"/>
</dbReference>
<organism evidence="14">
    <name type="scientific">marine sediment metagenome</name>
    <dbReference type="NCBI Taxonomy" id="412755"/>
    <lineage>
        <taxon>unclassified sequences</taxon>
        <taxon>metagenomes</taxon>
        <taxon>ecological metagenomes</taxon>
    </lineage>
</organism>
<evidence type="ECO:0000313" key="14">
    <source>
        <dbReference type="EMBL" id="KKN60254.1"/>
    </source>
</evidence>
<dbReference type="UniPathway" id="UPA00219"/>
<dbReference type="GO" id="GO:0009252">
    <property type="term" value="P:peptidoglycan biosynthetic process"/>
    <property type="evidence" value="ECO:0007669"/>
    <property type="project" value="UniProtKB-UniPathway"/>
</dbReference>
<sequence>MFKKISITSLILIVFLNALFLPSFGELAVDSSSAVLIDSQTGKVLWAKNPNVRRKIASTTKIMTGLLVIEELSPEEVVTSDASVESTGESEIYLEKGEKMTVSDLLYALMLRSANDAAVALANQVSGSVESFAKRMDKRAKTLGLKNTDFSSPHGLWDQNTSTAYDMALLGREALKNEVFATIVNTKTTVIKGKRSRKIINRNNLLWQYPRAVGIKTGYTKASGYCLVSAAQKGPVRLIAATLNSSVRQASFDDAKKLFKYGFSQLKYTQIVKKGQVKAKTDVPYSFEKMSLIASKDFGVVTEKKSKIITEIDLRKEVKLPINKGDVLGHIKVYEGKKLLAKQELVAQKDAAEVGLFEKLGFWLKSLFRTLSPASIER</sequence>
<comment type="function">
    <text evidence="1">Removes C-terminal D-alanyl residues from sugar-peptide cell wall precursors.</text>
</comment>
<comment type="similarity">
    <text evidence="3">Belongs to the peptidase S11 family.</text>
</comment>
<evidence type="ECO:0000256" key="12">
    <source>
        <dbReference type="ARBA" id="ARBA00034000"/>
    </source>
</evidence>
<comment type="pathway">
    <text evidence="2">Cell wall biogenesis; peptidoglycan biosynthesis.</text>
</comment>
<comment type="caution">
    <text evidence="14">The sequence shown here is derived from an EMBL/GenBank/DDBJ whole genome shotgun (WGS) entry which is preliminary data.</text>
</comment>
<protein>
    <recommendedName>
        <fullName evidence="4">serine-type D-Ala-D-Ala carboxypeptidase</fullName>
        <ecNumber evidence="4">3.4.16.4</ecNumber>
    </recommendedName>
</protein>
<evidence type="ECO:0000256" key="5">
    <source>
        <dbReference type="ARBA" id="ARBA00022645"/>
    </source>
</evidence>
<evidence type="ECO:0000259" key="13">
    <source>
        <dbReference type="SMART" id="SM00936"/>
    </source>
</evidence>
<evidence type="ECO:0000256" key="11">
    <source>
        <dbReference type="ARBA" id="ARBA00023316"/>
    </source>
</evidence>
<evidence type="ECO:0000256" key="8">
    <source>
        <dbReference type="ARBA" id="ARBA00022801"/>
    </source>
</evidence>
<dbReference type="PANTHER" id="PTHR21581">
    <property type="entry name" value="D-ALANYL-D-ALANINE CARBOXYPEPTIDASE"/>
    <property type="match status" value="1"/>
</dbReference>
<dbReference type="Pfam" id="PF07943">
    <property type="entry name" value="PBP5_C"/>
    <property type="match status" value="1"/>
</dbReference>
<name>A0A0F9RZG9_9ZZZZ</name>
<dbReference type="InterPro" id="IPR001967">
    <property type="entry name" value="Peptidase_S11_N"/>
</dbReference>
<keyword evidence="11" id="KW-0961">Cell wall biogenesis/degradation</keyword>
<keyword evidence="8" id="KW-0378">Hydrolase</keyword>
<keyword evidence="7" id="KW-0732">Signal</keyword>
<evidence type="ECO:0000256" key="9">
    <source>
        <dbReference type="ARBA" id="ARBA00022960"/>
    </source>
</evidence>
<dbReference type="GO" id="GO:0009002">
    <property type="term" value="F:serine-type D-Ala-D-Ala carboxypeptidase activity"/>
    <property type="evidence" value="ECO:0007669"/>
    <property type="project" value="UniProtKB-EC"/>
</dbReference>
<dbReference type="InterPro" id="IPR018044">
    <property type="entry name" value="Peptidase_S11"/>
</dbReference>
<reference evidence="14" key="1">
    <citation type="journal article" date="2015" name="Nature">
        <title>Complex archaea that bridge the gap between prokaryotes and eukaryotes.</title>
        <authorList>
            <person name="Spang A."/>
            <person name="Saw J.H."/>
            <person name="Jorgensen S.L."/>
            <person name="Zaremba-Niedzwiedzka K."/>
            <person name="Martijn J."/>
            <person name="Lind A.E."/>
            <person name="van Eijk R."/>
            <person name="Schleper C."/>
            <person name="Guy L."/>
            <person name="Ettema T.J."/>
        </authorList>
    </citation>
    <scope>NUCLEOTIDE SEQUENCE</scope>
</reference>
<dbReference type="EC" id="3.4.16.4" evidence="4"/>
<dbReference type="InterPro" id="IPR037167">
    <property type="entry name" value="Peptidase_S11_C_sf"/>
</dbReference>
<dbReference type="AlphaFoldDB" id="A0A0F9RZG9"/>
<dbReference type="GO" id="GO:0006508">
    <property type="term" value="P:proteolysis"/>
    <property type="evidence" value="ECO:0007669"/>
    <property type="project" value="UniProtKB-KW"/>
</dbReference>
<dbReference type="PANTHER" id="PTHR21581:SF33">
    <property type="entry name" value="D-ALANYL-D-ALANINE CARBOXYPEPTIDASE DACB"/>
    <property type="match status" value="1"/>
</dbReference>
<dbReference type="InterPro" id="IPR015956">
    <property type="entry name" value="Peniciliin-bd_prot_C_sf"/>
</dbReference>
<dbReference type="InterPro" id="IPR012338">
    <property type="entry name" value="Beta-lactam/transpept-like"/>
</dbReference>
<comment type="catalytic activity">
    <reaction evidence="12">
        <text>Preferential cleavage: (Ac)2-L-Lys-D-Ala-|-D-Ala. Also transpeptidation of peptidyl-alanyl moieties that are N-acyl substituents of D-alanine.</text>
        <dbReference type="EC" id="3.4.16.4"/>
    </reaction>
</comment>
<dbReference type="GO" id="GO:0071555">
    <property type="term" value="P:cell wall organization"/>
    <property type="evidence" value="ECO:0007669"/>
    <property type="project" value="UniProtKB-KW"/>
</dbReference>
<dbReference type="GO" id="GO:0008360">
    <property type="term" value="P:regulation of cell shape"/>
    <property type="evidence" value="ECO:0007669"/>
    <property type="project" value="UniProtKB-KW"/>
</dbReference>
<gene>
    <name evidence="14" type="ORF">LCGC14_0533770</name>
</gene>
<dbReference type="PRINTS" id="PR00725">
    <property type="entry name" value="DADACBPTASE1"/>
</dbReference>
<keyword evidence="6" id="KW-0645">Protease</keyword>
<keyword evidence="9" id="KW-0133">Cell shape</keyword>
<dbReference type="EMBL" id="LAZR01000701">
    <property type="protein sequence ID" value="KKN60254.1"/>
    <property type="molecule type" value="Genomic_DNA"/>
</dbReference>
<dbReference type="InterPro" id="IPR012907">
    <property type="entry name" value="Peptidase_S11_C"/>
</dbReference>
<dbReference type="Gene3D" id="3.40.710.10">
    <property type="entry name" value="DD-peptidase/beta-lactamase superfamily"/>
    <property type="match status" value="1"/>
</dbReference>
<evidence type="ECO:0000256" key="4">
    <source>
        <dbReference type="ARBA" id="ARBA00012448"/>
    </source>
</evidence>
<evidence type="ECO:0000256" key="6">
    <source>
        <dbReference type="ARBA" id="ARBA00022670"/>
    </source>
</evidence>
<proteinExistence type="inferred from homology"/>
<evidence type="ECO:0000256" key="3">
    <source>
        <dbReference type="ARBA" id="ARBA00007164"/>
    </source>
</evidence>
<accession>A0A0F9RZG9</accession>
<evidence type="ECO:0000256" key="2">
    <source>
        <dbReference type="ARBA" id="ARBA00004752"/>
    </source>
</evidence>
<evidence type="ECO:0000256" key="1">
    <source>
        <dbReference type="ARBA" id="ARBA00003217"/>
    </source>
</evidence>